<dbReference type="InterPro" id="IPR029063">
    <property type="entry name" value="SAM-dependent_MTases_sf"/>
</dbReference>
<sequence length="393" mass="42464">MARKTVPCVGSPTFDPTTRCSDADARAEALSLLAKDELAAAIKAWFQLPANDTWTYHAITAVTLPQVQHIIGLGGQNGLHAWYSSPDGGDPKTPLDPPPRPDVDDYIRVFQPSSLTSSALKALGANAKKGSIRSGVAAHLGSKRFIHPGAANLNIPKKKPTAKDVPPNIYFDFWEWSCRNLEWCGPGPASEARPQQSHHVLPIFMHHFGCAVPSYESLEILRLVSAGRTVVDVGSGNGYWTFMLRLHGLADVVPVDNAQSDWRASWVSDTVVMDGTKWLAQPRNAGGADMVLLMVYPVVGGGLAGGVEGGFTRDLMKAFKGDTVAVVGTQNRNGYTSFRDMTFDEYMAREQAAWTKVVQVPLPSFAGKDEALYVYQRGERAAKLGATTKASPA</sequence>
<proteinExistence type="predicted"/>
<protein>
    <submittedName>
        <fullName evidence="1">Uncharacterized protein</fullName>
    </submittedName>
</protein>
<comment type="caution">
    <text evidence="1">The sequence shown here is derived from an EMBL/GenBank/DDBJ whole genome shotgun (WGS) entry which is preliminary data.</text>
</comment>
<name>A0ABR1NP46_DIAER</name>
<dbReference type="EMBL" id="JAKNSF020000169">
    <property type="protein sequence ID" value="KAK7709522.1"/>
    <property type="molecule type" value="Genomic_DNA"/>
</dbReference>
<dbReference type="Gene3D" id="3.40.50.150">
    <property type="entry name" value="Vaccinia Virus protein VP39"/>
    <property type="match status" value="1"/>
</dbReference>
<keyword evidence="2" id="KW-1185">Reference proteome</keyword>
<evidence type="ECO:0000313" key="1">
    <source>
        <dbReference type="EMBL" id="KAK7709522.1"/>
    </source>
</evidence>
<reference evidence="1 2" key="1">
    <citation type="submission" date="2024-02" db="EMBL/GenBank/DDBJ databases">
        <title>De novo assembly and annotation of 12 fungi associated with fruit tree decline syndrome in Ontario, Canada.</title>
        <authorList>
            <person name="Sulman M."/>
            <person name="Ellouze W."/>
            <person name="Ilyukhin E."/>
        </authorList>
    </citation>
    <scope>NUCLEOTIDE SEQUENCE [LARGE SCALE GENOMIC DNA]</scope>
    <source>
        <strain evidence="1 2">M169</strain>
    </source>
</reference>
<dbReference type="SUPFAM" id="SSF53335">
    <property type="entry name" value="S-adenosyl-L-methionine-dependent methyltransferases"/>
    <property type="match status" value="1"/>
</dbReference>
<dbReference type="Proteomes" id="UP001430848">
    <property type="component" value="Unassembled WGS sequence"/>
</dbReference>
<dbReference type="PANTHER" id="PTHR39290">
    <property type="entry name" value="C3H1-TYPE DOMAIN-CONTAINING PROTEIN-RELATED"/>
    <property type="match status" value="1"/>
</dbReference>
<dbReference type="PANTHER" id="PTHR39290:SF6">
    <property type="entry name" value="S-ADENOSYL-L-METHIONINE-DEPENDENT METHYLTRANSFERASES SUPERFAMILY PROTEIN"/>
    <property type="match status" value="1"/>
</dbReference>
<accession>A0ABR1NP46</accession>
<evidence type="ECO:0000313" key="2">
    <source>
        <dbReference type="Proteomes" id="UP001430848"/>
    </source>
</evidence>
<organism evidence="1 2">
    <name type="scientific">Diaporthe eres</name>
    <name type="common">Phomopsis oblonga</name>
    <dbReference type="NCBI Taxonomy" id="83184"/>
    <lineage>
        <taxon>Eukaryota</taxon>
        <taxon>Fungi</taxon>
        <taxon>Dikarya</taxon>
        <taxon>Ascomycota</taxon>
        <taxon>Pezizomycotina</taxon>
        <taxon>Sordariomycetes</taxon>
        <taxon>Sordariomycetidae</taxon>
        <taxon>Diaporthales</taxon>
        <taxon>Diaporthaceae</taxon>
        <taxon>Diaporthe</taxon>
        <taxon>Diaporthe eres species complex</taxon>
    </lineage>
</organism>
<gene>
    <name evidence="1" type="ORF">SLS63_013200</name>
</gene>